<sequence length="195" mass="20800">MTGPKTTELLLIRHAPTLAAGRLCGRTDVAADCSAGAAFGALRAALGHPDRIVVSPAQRCRQTADTLWPAAQVEIHPALWEQDFGAWEGHAYSDLPDLGRMPTLDLAHHRPPAGDTPGESFADLCDRVWPVLRSVDTGGRVALVVHAGVIRAALSMVLHSVAAGLRFQIAPLSLTRIVNLGQDEWSIAEVNRAAQ</sequence>
<dbReference type="RefSeq" id="WP_104072640.1">
    <property type="nucleotide sequence ID" value="NZ_PRDS01000011.1"/>
</dbReference>
<accession>A0A2S5JE30</accession>
<dbReference type="Pfam" id="PF00300">
    <property type="entry name" value="His_Phos_1"/>
    <property type="match status" value="1"/>
</dbReference>
<evidence type="ECO:0000313" key="2">
    <source>
        <dbReference type="Proteomes" id="UP000239736"/>
    </source>
</evidence>
<keyword evidence="2" id="KW-1185">Reference proteome</keyword>
<dbReference type="CDD" id="cd07067">
    <property type="entry name" value="HP_PGM_like"/>
    <property type="match status" value="1"/>
</dbReference>
<dbReference type="InterPro" id="IPR029033">
    <property type="entry name" value="His_PPase_superfam"/>
</dbReference>
<evidence type="ECO:0000313" key="1">
    <source>
        <dbReference type="EMBL" id="PPB79555.1"/>
    </source>
</evidence>
<dbReference type="SMART" id="SM00855">
    <property type="entry name" value="PGAM"/>
    <property type="match status" value="1"/>
</dbReference>
<dbReference type="EMBL" id="PRDS01000011">
    <property type="protein sequence ID" value="PPB79555.1"/>
    <property type="molecule type" value="Genomic_DNA"/>
</dbReference>
<comment type="caution">
    <text evidence="1">The sequence shown here is derived from an EMBL/GenBank/DDBJ whole genome shotgun (WGS) entry which is preliminary data.</text>
</comment>
<dbReference type="OrthoDB" id="8347407at2"/>
<organism evidence="1 2">
    <name type="scientific">Albidovulum inexpectatum</name>
    <dbReference type="NCBI Taxonomy" id="196587"/>
    <lineage>
        <taxon>Bacteria</taxon>
        <taxon>Pseudomonadati</taxon>
        <taxon>Pseudomonadota</taxon>
        <taxon>Alphaproteobacteria</taxon>
        <taxon>Rhodobacterales</taxon>
        <taxon>Paracoccaceae</taxon>
        <taxon>Albidovulum</taxon>
    </lineage>
</organism>
<dbReference type="Proteomes" id="UP000239736">
    <property type="component" value="Unassembled WGS sequence"/>
</dbReference>
<name>A0A2S5JE30_9RHOB</name>
<gene>
    <name evidence="1" type="ORF">LV82_02726</name>
</gene>
<dbReference type="InterPro" id="IPR013078">
    <property type="entry name" value="His_Pase_superF_clade-1"/>
</dbReference>
<dbReference type="SUPFAM" id="SSF53254">
    <property type="entry name" value="Phosphoglycerate mutase-like"/>
    <property type="match status" value="1"/>
</dbReference>
<protein>
    <submittedName>
        <fullName evidence="1">Alpha-ribazole phosphatase</fullName>
    </submittedName>
</protein>
<reference evidence="1 2" key="1">
    <citation type="submission" date="2018-01" db="EMBL/GenBank/DDBJ databases">
        <title>Genomic Encyclopedia of Archaeal and Bacterial Type Strains, Phase II (KMG-II): from individual species to whole genera.</title>
        <authorList>
            <person name="Goeker M."/>
        </authorList>
    </citation>
    <scope>NUCLEOTIDE SEQUENCE [LARGE SCALE GENOMIC DNA]</scope>
    <source>
        <strain evidence="1 2">DSM 12048</strain>
    </source>
</reference>
<dbReference type="AlphaFoldDB" id="A0A2S5JE30"/>
<proteinExistence type="predicted"/>
<dbReference type="Gene3D" id="3.40.50.1240">
    <property type="entry name" value="Phosphoglycerate mutase-like"/>
    <property type="match status" value="1"/>
</dbReference>